<evidence type="ECO:0000313" key="2">
    <source>
        <dbReference type="Proteomes" id="UP001470230"/>
    </source>
</evidence>
<reference evidence="1 2" key="1">
    <citation type="submission" date="2024-04" db="EMBL/GenBank/DDBJ databases">
        <title>Tritrichomonas musculus Genome.</title>
        <authorList>
            <person name="Alves-Ferreira E."/>
            <person name="Grigg M."/>
            <person name="Lorenzi H."/>
            <person name="Galac M."/>
        </authorList>
    </citation>
    <scope>NUCLEOTIDE SEQUENCE [LARGE SCALE GENOMIC DNA]</scope>
    <source>
        <strain evidence="1 2">EAF2021</strain>
    </source>
</reference>
<name>A0ABR2KKZ5_9EUKA</name>
<keyword evidence="2" id="KW-1185">Reference proteome</keyword>
<protein>
    <submittedName>
        <fullName evidence="1">Uncharacterized protein</fullName>
    </submittedName>
</protein>
<dbReference type="Proteomes" id="UP001470230">
    <property type="component" value="Unassembled WGS sequence"/>
</dbReference>
<dbReference type="EMBL" id="JAPFFF010000004">
    <property type="protein sequence ID" value="KAK8891468.1"/>
    <property type="molecule type" value="Genomic_DNA"/>
</dbReference>
<organism evidence="1 2">
    <name type="scientific">Tritrichomonas musculus</name>
    <dbReference type="NCBI Taxonomy" id="1915356"/>
    <lineage>
        <taxon>Eukaryota</taxon>
        <taxon>Metamonada</taxon>
        <taxon>Parabasalia</taxon>
        <taxon>Tritrichomonadida</taxon>
        <taxon>Tritrichomonadidae</taxon>
        <taxon>Tritrichomonas</taxon>
    </lineage>
</organism>
<accession>A0ABR2KKZ5</accession>
<comment type="caution">
    <text evidence="1">The sequence shown here is derived from an EMBL/GenBank/DDBJ whole genome shotgun (WGS) entry which is preliminary data.</text>
</comment>
<gene>
    <name evidence="1" type="ORF">M9Y10_028677</name>
</gene>
<sequence length="130" mass="15165">MTSTIINHKYENNELSFEVDFDGKQKWVKSDDLNEEDNEMIQKYWSDFSKKTNDDNISAWGLTQLAIPPPTKILNVINIDDVPHALCEFDTFDTPVYVKTRILMNAFPAILTNFYEEHILQNPNKYSKSD</sequence>
<evidence type="ECO:0000313" key="1">
    <source>
        <dbReference type="EMBL" id="KAK8891468.1"/>
    </source>
</evidence>
<proteinExistence type="predicted"/>